<dbReference type="NCBIfam" id="TIGR03568">
    <property type="entry name" value="NeuC_NnaA"/>
    <property type="match status" value="1"/>
</dbReference>
<dbReference type="RefSeq" id="WP_059434801.1">
    <property type="nucleotide sequence ID" value="NZ_FAUY01000008.1"/>
</dbReference>
<sequence length="405" mass="45132">MINLYTQRALSSLKKDKYSKKIMIVTGTRAEYGLLYWLIKGIQESDDLELQLIVTGAHLEERFGFTYKEIEKDFKIDKKIEMLVSSDSAVGVSKSMGLAMIGFAEAYNELKPDVILILGDRYEIFCAASSAMIARIPIVHLHGGEATEGLIDEAIRHSITKMSHLHFVATDEYARRVIQLGEEPNRVFNVGGMGIENIKRLNLLSRSEFEQSINFKLNKKNILVTFHPVTLEKGAAKEQFKELLNALDELKDTNIIFTKANADMGGKIINQMIDKYSSKNSSKAVSFASLGTLRYLSALKHVDMVVGNSSSGLAEAPSFKIATINIGDRQKGRIKADSIIDCEPNKLSIQKAINKAYTKEFKSVLENTINPYGDGNASIKIIEVLKKANLDNILKKKFWDIGVNG</sequence>
<dbReference type="InterPro" id="IPR029767">
    <property type="entry name" value="WecB-like"/>
</dbReference>
<organism evidence="2 3">
    <name type="scientific">Campylobacter hyointestinalis subsp. hyointestinalis</name>
    <dbReference type="NCBI Taxonomy" id="91352"/>
    <lineage>
        <taxon>Bacteria</taxon>
        <taxon>Pseudomonadati</taxon>
        <taxon>Campylobacterota</taxon>
        <taxon>Epsilonproteobacteria</taxon>
        <taxon>Campylobacterales</taxon>
        <taxon>Campylobacteraceae</taxon>
        <taxon>Campylobacter</taxon>
    </lineage>
</organism>
<feature type="domain" description="UDP-N-acetylglucosamine 2-epimerase" evidence="1">
    <location>
        <begin position="42"/>
        <end position="386"/>
    </location>
</feature>
<dbReference type="GO" id="GO:0004553">
    <property type="term" value="F:hydrolase activity, hydrolyzing O-glycosyl compounds"/>
    <property type="evidence" value="ECO:0007669"/>
    <property type="project" value="InterPro"/>
</dbReference>
<dbReference type="EMBL" id="FAVC01000012">
    <property type="protein sequence ID" value="CUU92493.1"/>
    <property type="molecule type" value="Genomic_DNA"/>
</dbReference>
<dbReference type="Pfam" id="PF02350">
    <property type="entry name" value="Epimerase_2"/>
    <property type="match status" value="1"/>
</dbReference>
<evidence type="ECO:0000259" key="1">
    <source>
        <dbReference type="Pfam" id="PF02350"/>
    </source>
</evidence>
<accession>A0A9W5AW97</accession>
<evidence type="ECO:0000313" key="3">
    <source>
        <dbReference type="Proteomes" id="UP000052245"/>
    </source>
</evidence>
<protein>
    <submittedName>
        <fullName evidence="2">UDP-N-acetylglucosamine 2-epimerase</fullName>
        <ecNumber evidence="2">5.1.3.14</ecNumber>
    </submittedName>
</protein>
<dbReference type="SUPFAM" id="SSF53756">
    <property type="entry name" value="UDP-Glycosyltransferase/glycogen phosphorylase"/>
    <property type="match status" value="1"/>
</dbReference>
<evidence type="ECO:0000313" key="2">
    <source>
        <dbReference type="EMBL" id="CUU92493.1"/>
    </source>
</evidence>
<dbReference type="PANTHER" id="PTHR43174:SF3">
    <property type="entry name" value="UDP-N-ACETYLGLUCOSAMINE 2-EPIMERASE"/>
    <property type="match status" value="1"/>
</dbReference>
<proteinExistence type="predicted"/>
<dbReference type="EC" id="5.1.3.14" evidence="2"/>
<comment type="caution">
    <text evidence="2">The sequence shown here is derived from an EMBL/GenBank/DDBJ whole genome shotgun (WGS) entry which is preliminary data.</text>
</comment>
<dbReference type="Gene3D" id="3.40.50.2000">
    <property type="entry name" value="Glycogen Phosphorylase B"/>
    <property type="match status" value="2"/>
</dbReference>
<dbReference type="InterPro" id="IPR020004">
    <property type="entry name" value="UDP-GlcNAc_Epase"/>
</dbReference>
<dbReference type="Proteomes" id="UP000052245">
    <property type="component" value="Unassembled WGS sequence"/>
</dbReference>
<dbReference type="GO" id="GO:0006047">
    <property type="term" value="P:UDP-N-acetylglucosamine metabolic process"/>
    <property type="evidence" value="ECO:0007669"/>
    <property type="project" value="InterPro"/>
</dbReference>
<dbReference type="AlphaFoldDB" id="A0A9W5AW97"/>
<dbReference type="PANTHER" id="PTHR43174">
    <property type="entry name" value="UDP-N-ACETYLGLUCOSAMINE 2-EPIMERASE"/>
    <property type="match status" value="1"/>
</dbReference>
<name>A0A9W5AW97_CAMHY</name>
<dbReference type="GO" id="GO:0008761">
    <property type="term" value="F:UDP-N-acetylglucosamine 2-epimerase activity"/>
    <property type="evidence" value="ECO:0007669"/>
    <property type="project" value="UniProtKB-EC"/>
</dbReference>
<reference evidence="2 3" key="1">
    <citation type="submission" date="2015-11" db="EMBL/GenBank/DDBJ databases">
        <authorList>
            <consortium name="Pathogen Informatics"/>
        </authorList>
    </citation>
    <scope>NUCLEOTIDE SEQUENCE [LARGE SCALE GENOMIC DNA]</scope>
    <source>
        <strain evidence="2 3">007A-0283</strain>
    </source>
</reference>
<dbReference type="CDD" id="cd03786">
    <property type="entry name" value="GTB_UDP-GlcNAc_2-Epimerase"/>
    <property type="match status" value="1"/>
</dbReference>
<dbReference type="InterPro" id="IPR003331">
    <property type="entry name" value="UDP_GlcNAc_Epimerase_2_dom"/>
</dbReference>
<gene>
    <name evidence="2" type="primary">neuC_2</name>
    <name evidence="2" type="ORF">ERS739223_01990</name>
</gene>
<keyword evidence="2" id="KW-0413">Isomerase</keyword>